<reference evidence="15 17" key="1">
    <citation type="submission" date="2016-08" db="EMBL/GenBank/DDBJ databases">
        <title>Probiotic bacterium isolated from chicken gut.</title>
        <authorList>
            <person name="Levy J.L."/>
            <person name="Hassan H.M."/>
            <person name="Mendoza M.A."/>
        </authorList>
    </citation>
    <scope>NUCLEOTIDE SEQUENCE [LARGE SCALE GENOMIC DNA]</scope>
    <source>
        <strain evidence="15 17">P43</strain>
    </source>
</reference>
<evidence type="ECO:0000256" key="4">
    <source>
        <dbReference type="ARBA" id="ARBA00022490"/>
    </source>
</evidence>
<dbReference type="EMBL" id="WJMV01000001">
    <property type="protein sequence ID" value="MRG74212.1"/>
    <property type="molecule type" value="Genomic_DNA"/>
</dbReference>
<dbReference type="InterPro" id="IPR022687">
    <property type="entry name" value="HTH_DTXR"/>
</dbReference>
<dbReference type="PANTHER" id="PTHR33238">
    <property type="entry name" value="IRON (METAL) DEPENDENT REPRESSOR, DTXR FAMILY"/>
    <property type="match status" value="1"/>
</dbReference>
<dbReference type="Pfam" id="PF02742">
    <property type="entry name" value="Fe_dep_repr_C"/>
    <property type="match status" value="1"/>
</dbReference>
<dbReference type="Gene3D" id="1.10.60.10">
    <property type="entry name" value="Iron dependent repressor, metal binding and dimerisation domain"/>
    <property type="match status" value="1"/>
</dbReference>
<evidence type="ECO:0000256" key="9">
    <source>
        <dbReference type="ARBA" id="ARBA00023159"/>
    </source>
</evidence>
<dbReference type="InterPro" id="IPR022689">
    <property type="entry name" value="Iron_dep_repressor"/>
</dbReference>
<keyword evidence="5" id="KW-0678">Repressor</keyword>
<dbReference type="EMBL" id="MCNS01000012">
    <property type="protein sequence ID" value="OCX47234.1"/>
    <property type="molecule type" value="Genomic_DNA"/>
</dbReference>
<dbReference type="Pfam" id="PF01325">
    <property type="entry name" value="Fe_dep_repress"/>
    <property type="match status" value="1"/>
</dbReference>
<dbReference type="SUPFAM" id="SSF46785">
    <property type="entry name" value="Winged helix' DNA-binding domain"/>
    <property type="match status" value="1"/>
</dbReference>
<dbReference type="SUPFAM" id="SSF47979">
    <property type="entry name" value="Iron-dependent repressor protein, dimerization domain"/>
    <property type="match status" value="1"/>
</dbReference>
<keyword evidence="6" id="KW-0408">Iron</keyword>
<dbReference type="GO" id="GO:0003700">
    <property type="term" value="F:DNA-binding transcription factor activity"/>
    <property type="evidence" value="ECO:0007669"/>
    <property type="project" value="InterPro"/>
</dbReference>
<evidence type="ECO:0000256" key="7">
    <source>
        <dbReference type="ARBA" id="ARBA00023015"/>
    </source>
</evidence>
<reference evidence="16" key="3">
    <citation type="submission" date="2019-04" db="EMBL/GenBank/DDBJ databases">
        <authorList>
            <person name="Bisanz J.E."/>
            <person name="Chagwedera N.D."/>
            <person name="Chawla A."/>
            <person name="Turnbaugh P.J."/>
        </authorList>
    </citation>
    <scope>NUCLEOTIDE SEQUENCE</scope>
    <source>
        <strain evidence="16">I8-5</strain>
    </source>
</reference>
<evidence type="ECO:0000256" key="3">
    <source>
        <dbReference type="ARBA" id="ARBA00011738"/>
    </source>
</evidence>
<dbReference type="InterPro" id="IPR008988">
    <property type="entry name" value="Transcriptional_repressor_C"/>
</dbReference>
<sequence>MTPMKEDYLKIIFELGGSHKKVSNKEISLGLGIAAGSVTEMISKLADEGLVVHEPYAGISLTEKGQKYAAELVRKHRLWETFLVDKLHYNFADVHSEAEILEHQTSDRLATALDSFLQHPDHCPHGGVIPSANGKFPDVTHRLLADADDGEKVELERFLDNHELLTYLEELGLRPQEQVTVIRHEPFEGPIVIQKEDNDQEINVSYKASHNIFIEPDTAQENKD</sequence>
<keyword evidence="9" id="KW-0010">Activator</keyword>
<gene>
    <name evidence="15" type="ORF">BFD03_07485</name>
    <name evidence="16" type="ORF">E5F87_05745</name>
    <name evidence="14" type="ORF">GIX79_00195</name>
</gene>
<dbReference type="InterPro" id="IPR050536">
    <property type="entry name" value="DtxR_MntR_Metal-Reg"/>
</dbReference>
<dbReference type="Gene3D" id="2.30.30.90">
    <property type="match status" value="1"/>
</dbReference>
<evidence type="ECO:0000256" key="2">
    <source>
        <dbReference type="ARBA" id="ARBA00007871"/>
    </source>
</evidence>
<dbReference type="PATRIC" id="fig|1598.93.peg.1549"/>
<evidence type="ECO:0000256" key="1">
    <source>
        <dbReference type="ARBA" id="ARBA00004496"/>
    </source>
</evidence>
<dbReference type="PROSITE" id="PS50944">
    <property type="entry name" value="HTH_DTXR"/>
    <property type="match status" value="1"/>
</dbReference>
<evidence type="ECO:0000313" key="15">
    <source>
        <dbReference type="EMBL" id="OCX47234.1"/>
    </source>
</evidence>
<dbReference type="Proteomes" id="UP000452188">
    <property type="component" value="Unassembled WGS sequence"/>
</dbReference>
<dbReference type="InterPro" id="IPR036390">
    <property type="entry name" value="WH_DNA-bd_sf"/>
</dbReference>
<evidence type="ECO:0000256" key="10">
    <source>
        <dbReference type="ARBA" id="ARBA00023163"/>
    </source>
</evidence>
<evidence type="ECO:0000256" key="11">
    <source>
        <dbReference type="ARBA" id="ARBA00023211"/>
    </source>
</evidence>
<dbReference type="InterPro" id="IPR007167">
    <property type="entry name" value="Fe-transptr_FeoA-like"/>
</dbReference>
<dbReference type="GO" id="GO:0046983">
    <property type="term" value="F:protein dimerization activity"/>
    <property type="evidence" value="ECO:0007669"/>
    <property type="project" value="InterPro"/>
</dbReference>
<dbReference type="GeneID" id="77191513"/>
<dbReference type="Proteomes" id="UP000297521">
    <property type="component" value="Unassembled WGS sequence"/>
</dbReference>
<comment type="subcellular location">
    <subcellularLocation>
        <location evidence="1">Cytoplasm</location>
    </subcellularLocation>
</comment>
<dbReference type="Gene3D" id="1.10.10.10">
    <property type="entry name" value="Winged helix-like DNA-binding domain superfamily/Winged helix DNA-binding domain"/>
    <property type="match status" value="1"/>
</dbReference>
<evidence type="ECO:0000313" key="18">
    <source>
        <dbReference type="Proteomes" id="UP000452188"/>
    </source>
</evidence>
<dbReference type="SMART" id="SM00529">
    <property type="entry name" value="HTH_DTXR"/>
    <property type="match status" value="1"/>
</dbReference>
<evidence type="ECO:0000259" key="13">
    <source>
        <dbReference type="PROSITE" id="PS50944"/>
    </source>
</evidence>
<dbReference type="AlphaFoldDB" id="A0A098QSN9"/>
<evidence type="ECO:0000256" key="8">
    <source>
        <dbReference type="ARBA" id="ARBA00023125"/>
    </source>
</evidence>
<organism evidence="15 17">
    <name type="scientific">Limosilactobacillus reuteri</name>
    <name type="common">Lactobacillus reuteri</name>
    <dbReference type="NCBI Taxonomy" id="1598"/>
    <lineage>
        <taxon>Bacteria</taxon>
        <taxon>Bacillati</taxon>
        <taxon>Bacillota</taxon>
        <taxon>Bacilli</taxon>
        <taxon>Lactobacillales</taxon>
        <taxon>Lactobacillaceae</taxon>
        <taxon>Limosilactobacillus</taxon>
    </lineage>
</organism>
<evidence type="ECO:0000256" key="5">
    <source>
        <dbReference type="ARBA" id="ARBA00022491"/>
    </source>
</evidence>
<name>A0A098QSN9_LIMRT</name>
<comment type="subunit">
    <text evidence="3">Homodimer.</text>
</comment>
<dbReference type="InterPro" id="IPR038157">
    <property type="entry name" value="FeoA_core_dom"/>
</dbReference>
<evidence type="ECO:0000313" key="17">
    <source>
        <dbReference type="Proteomes" id="UP000095141"/>
    </source>
</evidence>
<evidence type="ECO:0000313" key="16">
    <source>
        <dbReference type="EMBL" id="TGB11161.1"/>
    </source>
</evidence>
<dbReference type="Pfam" id="PF04023">
    <property type="entry name" value="FeoA"/>
    <property type="match status" value="1"/>
</dbReference>
<accession>A0A098QSN9</accession>
<comment type="caution">
    <text evidence="15">The sequence shown here is derived from an EMBL/GenBank/DDBJ whole genome shotgun (WGS) entry which is preliminary data.</text>
</comment>
<evidence type="ECO:0000256" key="6">
    <source>
        <dbReference type="ARBA" id="ARBA00023004"/>
    </source>
</evidence>
<keyword evidence="8" id="KW-0238">DNA-binding</keyword>
<dbReference type="GO" id="GO:0046914">
    <property type="term" value="F:transition metal ion binding"/>
    <property type="evidence" value="ECO:0007669"/>
    <property type="project" value="InterPro"/>
</dbReference>
<dbReference type="RefSeq" id="WP_019253152.1">
    <property type="nucleotide sequence ID" value="NZ_CP015408.2"/>
</dbReference>
<dbReference type="Proteomes" id="UP000095141">
    <property type="component" value="Unassembled WGS sequence"/>
</dbReference>
<dbReference type="InterPro" id="IPR036388">
    <property type="entry name" value="WH-like_DNA-bd_sf"/>
</dbReference>
<feature type="domain" description="HTH dtxR-type" evidence="13">
    <location>
        <begin position="1"/>
        <end position="62"/>
    </location>
</feature>
<keyword evidence="7" id="KW-0805">Transcription regulation</keyword>
<dbReference type="EMBL" id="SRKR01000008">
    <property type="protein sequence ID" value="TGB11161.1"/>
    <property type="molecule type" value="Genomic_DNA"/>
</dbReference>
<keyword evidence="11" id="KW-0464">Manganese</keyword>
<comment type="similarity">
    <text evidence="2">Belongs to the DtxR/MntR family.</text>
</comment>
<dbReference type="SMART" id="SM00899">
    <property type="entry name" value="FeoA"/>
    <property type="match status" value="1"/>
</dbReference>
<dbReference type="GO" id="GO:0003677">
    <property type="term" value="F:DNA binding"/>
    <property type="evidence" value="ECO:0007669"/>
    <property type="project" value="UniProtKB-KW"/>
</dbReference>
<keyword evidence="10" id="KW-0804">Transcription</keyword>
<reference evidence="14 18" key="4">
    <citation type="submission" date="2019-11" db="EMBL/GenBank/DDBJ databases">
        <title>Draft genome sequence of 12 host-associated Lactobacillus reuteri rodent strains.</title>
        <authorList>
            <person name="Zhang S."/>
            <person name="Ozcam M."/>
            <person name="Van Pijkeren J.P."/>
        </authorList>
    </citation>
    <scope>NUCLEOTIDE SEQUENCE [LARGE SCALE GENOMIC DNA]</scope>
    <source>
        <strain evidence="14 18">6799jm-1</strain>
    </source>
</reference>
<dbReference type="InterPro" id="IPR036421">
    <property type="entry name" value="Fe_dep_repressor_sf"/>
</dbReference>
<evidence type="ECO:0000256" key="12">
    <source>
        <dbReference type="ARBA" id="ARBA00032593"/>
    </source>
</evidence>
<keyword evidence="4" id="KW-0963">Cytoplasm</keyword>
<dbReference type="PANTHER" id="PTHR33238:SF11">
    <property type="entry name" value="TRANSCRIPTIONAL REGULATOR MNTR"/>
    <property type="match status" value="1"/>
</dbReference>
<dbReference type="GO" id="GO:0005737">
    <property type="term" value="C:cytoplasm"/>
    <property type="evidence" value="ECO:0007669"/>
    <property type="project" value="UniProtKB-SubCell"/>
</dbReference>
<dbReference type="SUPFAM" id="SSF50037">
    <property type="entry name" value="C-terminal domain of transcriptional repressors"/>
    <property type="match status" value="1"/>
</dbReference>
<dbReference type="InterPro" id="IPR001367">
    <property type="entry name" value="Fe_dep_repressor"/>
</dbReference>
<reference evidence="16" key="2">
    <citation type="journal article" date="2019" name="Cell Metab.">
        <title>Nutrient sensing in CD11c cells alters the gut microbiome to regulate food intake and body mass.</title>
        <authorList>
            <person name="Chagwedera N.D."/>
            <person name="Ang Q.Y."/>
            <person name="Bisanz J.E."/>
            <person name="Leong Y.A."/>
            <person name="Ganeshan K."/>
            <person name="Cai J."/>
            <person name="Patterson A.D."/>
            <person name="Turnbaugh P.J."/>
            <person name="Chawla A."/>
        </authorList>
    </citation>
    <scope>NUCLEOTIDE SEQUENCE</scope>
    <source>
        <strain evidence="16">I8-5</strain>
    </source>
</reference>
<evidence type="ECO:0000313" key="14">
    <source>
        <dbReference type="EMBL" id="MRG74212.1"/>
    </source>
</evidence>
<protein>
    <recommendedName>
        <fullName evidence="12">Manganese transport regulator</fullName>
    </recommendedName>
</protein>
<proteinExistence type="inferred from homology"/>